<evidence type="ECO:0000313" key="3">
    <source>
        <dbReference type="EMBL" id="NYD44943.1"/>
    </source>
</evidence>
<evidence type="ECO:0000259" key="2">
    <source>
        <dbReference type="Pfam" id="PF04149"/>
    </source>
</evidence>
<organism evidence="3 4">
    <name type="scientific">Actinomadura luteofluorescens</name>
    <dbReference type="NCBI Taxonomy" id="46163"/>
    <lineage>
        <taxon>Bacteria</taxon>
        <taxon>Bacillati</taxon>
        <taxon>Actinomycetota</taxon>
        <taxon>Actinomycetes</taxon>
        <taxon>Streptosporangiales</taxon>
        <taxon>Thermomonosporaceae</taxon>
        <taxon>Actinomadura</taxon>
    </lineage>
</organism>
<keyword evidence="4" id="KW-1185">Reference proteome</keyword>
<feature type="region of interest" description="Disordered" evidence="1">
    <location>
        <begin position="1"/>
        <end position="32"/>
    </location>
</feature>
<gene>
    <name evidence="3" type="ORF">BJY14_000926</name>
</gene>
<feature type="domain" description="DUF397" evidence="2">
    <location>
        <begin position="19"/>
        <end position="73"/>
    </location>
</feature>
<protein>
    <recommendedName>
        <fullName evidence="2">DUF397 domain-containing protein</fullName>
    </recommendedName>
</protein>
<evidence type="ECO:0000313" key="4">
    <source>
        <dbReference type="Proteomes" id="UP000529783"/>
    </source>
</evidence>
<proteinExistence type="predicted"/>
<dbReference type="Proteomes" id="UP000529783">
    <property type="component" value="Unassembled WGS sequence"/>
</dbReference>
<reference evidence="3 4" key="1">
    <citation type="submission" date="2020-07" db="EMBL/GenBank/DDBJ databases">
        <title>Sequencing the genomes of 1000 actinobacteria strains.</title>
        <authorList>
            <person name="Klenk H.-P."/>
        </authorList>
    </citation>
    <scope>NUCLEOTIDE SEQUENCE [LARGE SCALE GENOMIC DNA]</scope>
    <source>
        <strain evidence="3 4">DSM 40398</strain>
    </source>
</reference>
<name>A0A7Y9EC24_9ACTN</name>
<dbReference type="AlphaFoldDB" id="A0A7Y9EC24"/>
<comment type="caution">
    <text evidence="3">The sequence shown here is derived from an EMBL/GenBank/DDBJ whole genome shotgun (WGS) entry which is preliminary data.</text>
</comment>
<dbReference type="Pfam" id="PF04149">
    <property type="entry name" value="DUF397"/>
    <property type="match status" value="1"/>
</dbReference>
<accession>A0A7Y9EC24</accession>
<dbReference type="InterPro" id="IPR007278">
    <property type="entry name" value="DUF397"/>
</dbReference>
<dbReference type="EMBL" id="JACCBA010000001">
    <property type="protein sequence ID" value="NYD44943.1"/>
    <property type="molecule type" value="Genomic_DNA"/>
</dbReference>
<sequence>MLPRTEEVMGGQGNWDKVPWRKSRRSGSEDQGGNCVAVAASASYAAIRDTNDPCRATIVLPKSALRGVLDEIKNGVFDLR</sequence>
<evidence type="ECO:0000256" key="1">
    <source>
        <dbReference type="SAM" id="MobiDB-lite"/>
    </source>
</evidence>